<feature type="signal peptide" evidence="2">
    <location>
        <begin position="1"/>
        <end position="23"/>
    </location>
</feature>
<feature type="region of interest" description="Disordered" evidence="1">
    <location>
        <begin position="54"/>
        <end position="93"/>
    </location>
</feature>
<keyword evidence="2" id="KW-0732">Signal</keyword>
<feature type="chain" id="PRO_5021198979" evidence="2">
    <location>
        <begin position="24"/>
        <end position="147"/>
    </location>
</feature>
<dbReference type="Pfam" id="PF13511">
    <property type="entry name" value="DUF4124"/>
    <property type="match status" value="1"/>
</dbReference>
<evidence type="ECO:0000313" key="4">
    <source>
        <dbReference type="EMBL" id="TPG08581.1"/>
    </source>
</evidence>
<gene>
    <name evidence="4" type="ORF">EAH88_10030</name>
</gene>
<keyword evidence="5" id="KW-1185">Reference proteome</keyword>
<dbReference type="EMBL" id="RCZO01000005">
    <property type="protein sequence ID" value="TPG08581.1"/>
    <property type="molecule type" value="Genomic_DNA"/>
</dbReference>
<evidence type="ECO:0000313" key="5">
    <source>
        <dbReference type="Proteomes" id="UP000319486"/>
    </source>
</evidence>
<name>A0A502CA15_9GAMM</name>
<evidence type="ECO:0000256" key="2">
    <source>
        <dbReference type="SAM" id="SignalP"/>
    </source>
</evidence>
<reference evidence="4 5" key="1">
    <citation type="journal article" date="2019" name="Environ. Microbiol.">
        <title>Species interactions and distinct microbial communities in high Arctic permafrost affected cryosols are associated with the CH4 and CO2 gas fluxes.</title>
        <authorList>
            <person name="Altshuler I."/>
            <person name="Hamel J."/>
            <person name="Turney S."/>
            <person name="Magnuson E."/>
            <person name="Levesque R."/>
            <person name="Greer C."/>
            <person name="Whyte L.G."/>
        </authorList>
    </citation>
    <scope>NUCLEOTIDE SEQUENCE [LARGE SCALE GENOMIC DNA]</scope>
    <source>
        <strain evidence="4 5">S13Y</strain>
    </source>
</reference>
<dbReference type="AlphaFoldDB" id="A0A502CA15"/>
<protein>
    <submittedName>
        <fullName evidence="4">DUF4124 domain-containing protein</fullName>
    </submittedName>
</protein>
<evidence type="ECO:0000256" key="1">
    <source>
        <dbReference type="SAM" id="MobiDB-lite"/>
    </source>
</evidence>
<evidence type="ECO:0000259" key="3">
    <source>
        <dbReference type="Pfam" id="PF13511"/>
    </source>
</evidence>
<organism evidence="4 5">
    <name type="scientific">Rhodanobacter glycinis</name>
    <dbReference type="NCBI Taxonomy" id="582702"/>
    <lineage>
        <taxon>Bacteria</taxon>
        <taxon>Pseudomonadati</taxon>
        <taxon>Pseudomonadota</taxon>
        <taxon>Gammaproteobacteria</taxon>
        <taxon>Lysobacterales</taxon>
        <taxon>Rhodanobacteraceae</taxon>
        <taxon>Rhodanobacter</taxon>
    </lineage>
</organism>
<dbReference type="Proteomes" id="UP000319486">
    <property type="component" value="Unassembled WGS sequence"/>
</dbReference>
<accession>A0A502CA15</accession>
<comment type="caution">
    <text evidence="4">The sequence shown here is derived from an EMBL/GenBank/DDBJ whole genome shotgun (WGS) entry which is preliminary data.</text>
</comment>
<feature type="domain" description="DUF4124" evidence="3">
    <location>
        <begin position="13"/>
        <end position="65"/>
    </location>
</feature>
<proteinExistence type="predicted"/>
<dbReference type="InterPro" id="IPR025392">
    <property type="entry name" value="DUF4124"/>
</dbReference>
<sequence length="147" mass="15610">MENTMHRSLIAVALLLLAPLATAQVYKWTDASGTVHYSEAPPVQGTNYKEVKTTGTVAPLAAPTRNTGEGDGNGNSEPSPKPAKPVADTPENRAKLCESLKANLATLQGSGPVVMQQDGKATALDIDQRKQQVSAAQSQYDQYCQTK</sequence>